<organism evidence="7 8">
    <name type="scientific">Archangium minus</name>
    <dbReference type="NCBI Taxonomy" id="83450"/>
    <lineage>
        <taxon>Bacteria</taxon>
        <taxon>Pseudomonadati</taxon>
        <taxon>Myxococcota</taxon>
        <taxon>Myxococcia</taxon>
        <taxon>Myxococcales</taxon>
        <taxon>Cystobacterineae</taxon>
        <taxon>Archangiaceae</taxon>
        <taxon>Archangium</taxon>
    </lineage>
</organism>
<dbReference type="Pfam" id="PF05193">
    <property type="entry name" value="Peptidase_M16_C"/>
    <property type="match status" value="1"/>
</dbReference>
<evidence type="ECO:0000256" key="3">
    <source>
        <dbReference type="RuleBase" id="RU004447"/>
    </source>
</evidence>
<feature type="region of interest" description="Disordered" evidence="4">
    <location>
        <begin position="377"/>
        <end position="408"/>
    </location>
</feature>
<dbReference type="RefSeq" id="WP_395813178.1">
    <property type="nucleotide sequence ID" value="NZ_CP043494.1"/>
</dbReference>
<evidence type="ECO:0000256" key="4">
    <source>
        <dbReference type="SAM" id="MobiDB-lite"/>
    </source>
</evidence>
<dbReference type="InterPro" id="IPR011765">
    <property type="entry name" value="Pept_M16_N"/>
</dbReference>
<dbReference type="Proteomes" id="UP001611383">
    <property type="component" value="Chromosome"/>
</dbReference>
<evidence type="ECO:0000313" key="8">
    <source>
        <dbReference type="Proteomes" id="UP001611383"/>
    </source>
</evidence>
<protein>
    <submittedName>
        <fullName evidence="7">Insulinase family protein</fullName>
    </submittedName>
</protein>
<sequence length="441" mass="48257">MRTNPLWRLAGRALLLALVLLSTVSLARGRGKARGAVEASSLRPTVEKLPDGSELVLALRPQAAWASLHYVVRTGSRNDPGGKEGLAHLLEHLIFHGTFDVRGDDFQLAVKAAGGSFNGLTSAHSTTYVLEAPAESFLPLAEQLVRIVTSPKLDPRQLQREVEIIGTESQYFGQGPGFHEHLEDTLFAGPSSRTILGTQQTLNSITREDLAGFYTRHYTPANTSIVITGGVKREEVLGMLERSVRLPPSRPGEYKPAPVPPPLLPIEQTTRAYFSLIAYGYAVAPKDQGLCPRAAALLKLRLLRSLHIEEPMTMGMEVQCMTLRGNTFLMALAFSASINSSTLPDRMQLAFAGLAKEPPTAAEEKLVDRHIQRAYAQREEDDLGRGTELAREVAQPRSGPLNPARLLIPPTRLPRGAVRDFARRTFVPDRQVVVNFSPFAG</sequence>
<evidence type="ECO:0000256" key="2">
    <source>
        <dbReference type="ARBA" id="ARBA00007261"/>
    </source>
</evidence>
<dbReference type="PANTHER" id="PTHR11851">
    <property type="entry name" value="METALLOPROTEASE"/>
    <property type="match status" value="1"/>
</dbReference>
<feature type="domain" description="Peptidase M16 N-terminal" evidence="5">
    <location>
        <begin position="60"/>
        <end position="198"/>
    </location>
</feature>
<dbReference type="InterPro" id="IPR007863">
    <property type="entry name" value="Peptidase_M16_C"/>
</dbReference>
<keyword evidence="8" id="KW-1185">Reference proteome</keyword>
<accession>A0ABY9WH30</accession>
<reference evidence="7 8" key="1">
    <citation type="submission" date="2019-08" db="EMBL/GenBank/DDBJ databases">
        <title>Archangium and Cystobacter genomes.</title>
        <authorList>
            <person name="Chen I.-C.K."/>
            <person name="Wielgoss S."/>
        </authorList>
    </citation>
    <scope>NUCLEOTIDE SEQUENCE [LARGE SCALE GENOMIC DNA]</scope>
    <source>
        <strain evidence="7 8">Cbm 6</strain>
    </source>
</reference>
<dbReference type="SUPFAM" id="SSF63411">
    <property type="entry name" value="LuxS/MPP-like metallohydrolase"/>
    <property type="match status" value="1"/>
</dbReference>
<proteinExistence type="inferred from homology"/>
<dbReference type="EMBL" id="CP043494">
    <property type="protein sequence ID" value="WNG42933.1"/>
    <property type="molecule type" value="Genomic_DNA"/>
</dbReference>
<dbReference type="Gene3D" id="3.30.830.10">
    <property type="entry name" value="Metalloenzyme, LuxS/M16 peptidase-like"/>
    <property type="match status" value="1"/>
</dbReference>
<gene>
    <name evidence="7" type="ORF">F0U60_01600</name>
</gene>
<dbReference type="PANTHER" id="PTHR11851:SF49">
    <property type="entry name" value="MITOCHONDRIAL-PROCESSING PEPTIDASE SUBUNIT ALPHA"/>
    <property type="match status" value="1"/>
</dbReference>
<dbReference type="Pfam" id="PF00675">
    <property type="entry name" value="Peptidase_M16"/>
    <property type="match status" value="1"/>
</dbReference>
<evidence type="ECO:0000313" key="7">
    <source>
        <dbReference type="EMBL" id="WNG42933.1"/>
    </source>
</evidence>
<dbReference type="InterPro" id="IPR001431">
    <property type="entry name" value="Pept_M16_Zn_BS"/>
</dbReference>
<evidence type="ECO:0000256" key="1">
    <source>
        <dbReference type="ARBA" id="ARBA00001947"/>
    </source>
</evidence>
<name>A0ABY9WH30_9BACT</name>
<dbReference type="InterPro" id="IPR011249">
    <property type="entry name" value="Metalloenz_LuxS/M16"/>
</dbReference>
<evidence type="ECO:0000259" key="6">
    <source>
        <dbReference type="Pfam" id="PF05193"/>
    </source>
</evidence>
<dbReference type="InterPro" id="IPR050361">
    <property type="entry name" value="MPP/UQCRC_Complex"/>
</dbReference>
<comment type="cofactor">
    <cofactor evidence="1">
        <name>Zn(2+)</name>
        <dbReference type="ChEBI" id="CHEBI:29105"/>
    </cofactor>
</comment>
<feature type="domain" description="Peptidase M16 C-terminal" evidence="6">
    <location>
        <begin position="204"/>
        <end position="265"/>
    </location>
</feature>
<dbReference type="PROSITE" id="PS00143">
    <property type="entry name" value="INSULINASE"/>
    <property type="match status" value="1"/>
</dbReference>
<comment type="similarity">
    <text evidence="2 3">Belongs to the peptidase M16 family.</text>
</comment>
<evidence type="ECO:0000259" key="5">
    <source>
        <dbReference type="Pfam" id="PF00675"/>
    </source>
</evidence>